<dbReference type="NCBIfam" id="TIGR01726">
    <property type="entry name" value="HEQRo_perm_3TM"/>
    <property type="match status" value="1"/>
</dbReference>
<feature type="transmembrane region" description="Helical" evidence="8">
    <location>
        <begin position="108"/>
        <end position="126"/>
    </location>
</feature>
<dbReference type="GO" id="GO:0006865">
    <property type="term" value="P:amino acid transport"/>
    <property type="evidence" value="ECO:0007669"/>
    <property type="project" value="TreeGrafter"/>
</dbReference>
<dbReference type="CDD" id="cd06261">
    <property type="entry name" value="TM_PBP2"/>
    <property type="match status" value="1"/>
</dbReference>
<keyword evidence="4" id="KW-1003">Cell membrane</keyword>
<feature type="transmembrane region" description="Helical" evidence="8">
    <location>
        <begin position="286"/>
        <end position="311"/>
    </location>
</feature>
<dbReference type="InterPro" id="IPR010065">
    <property type="entry name" value="AA_ABC_transptr_permease_3TM"/>
</dbReference>
<comment type="subcellular location">
    <subcellularLocation>
        <location evidence="1">Cell inner membrane</location>
        <topology evidence="1">Multi-pass membrane protein</topology>
    </subcellularLocation>
    <subcellularLocation>
        <location evidence="8">Cell membrane</location>
        <topology evidence="8">Multi-pass membrane protein</topology>
    </subcellularLocation>
</comment>
<feature type="transmembrane region" description="Helical" evidence="8">
    <location>
        <begin position="347"/>
        <end position="365"/>
    </location>
</feature>
<dbReference type="GO" id="GO:0043190">
    <property type="term" value="C:ATP-binding cassette (ABC) transporter complex"/>
    <property type="evidence" value="ECO:0007669"/>
    <property type="project" value="InterPro"/>
</dbReference>
<dbReference type="InterPro" id="IPR035906">
    <property type="entry name" value="MetI-like_sf"/>
</dbReference>
<feature type="transmembrane region" description="Helical" evidence="8">
    <location>
        <begin position="37"/>
        <end position="58"/>
    </location>
</feature>
<dbReference type="PANTHER" id="PTHR30614:SF41">
    <property type="entry name" value="INNER MEMBRANE AMINO-ACID ABC TRANSPORTER PERMEASE PROTEIN YHDY"/>
    <property type="match status" value="1"/>
</dbReference>
<keyword evidence="6 8" id="KW-1133">Transmembrane helix</keyword>
<feature type="transmembrane region" description="Helical" evidence="8">
    <location>
        <begin position="245"/>
        <end position="265"/>
    </location>
</feature>
<evidence type="ECO:0000256" key="3">
    <source>
        <dbReference type="ARBA" id="ARBA00022448"/>
    </source>
</evidence>
<dbReference type="PROSITE" id="PS50928">
    <property type="entry name" value="ABC_TM1"/>
    <property type="match status" value="1"/>
</dbReference>
<keyword evidence="7 8" id="KW-0472">Membrane</keyword>
<feature type="domain" description="ABC transmembrane type-1" evidence="9">
    <location>
        <begin position="170"/>
        <end position="361"/>
    </location>
</feature>
<gene>
    <name evidence="10" type="ORF">M8523_05910</name>
</gene>
<accession>A0AA41YZ92</accession>
<evidence type="ECO:0000256" key="6">
    <source>
        <dbReference type="ARBA" id="ARBA00022989"/>
    </source>
</evidence>
<protein>
    <submittedName>
        <fullName evidence="10">Amino acid ABC transporter permease</fullName>
    </submittedName>
</protein>
<feature type="transmembrane region" description="Helical" evidence="8">
    <location>
        <begin position="205"/>
        <end position="225"/>
    </location>
</feature>
<dbReference type="RefSeq" id="WP_282583924.1">
    <property type="nucleotide sequence ID" value="NZ_JAMOIM010000003.1"/>
</dbReference>
<dbReference type="EMBL" id="JAMOIM010000003">
    <property type="protein sequence ID" value="MCW6507555.1"/>
    <property type="molecule type" value="Genomic_DNA"/>
</dbReference>
<dbReference type="InterPro" id="IPR043429">
    <property type="entry name" value="ArtM/GltK/GlnP/TcyL/YhdX-like"/>
</dbReference>
<reference evidence="10" key="1">
    <citation type="submission" date="2022-05" db="EMBL/GenBank/DDBJ databases">
        <authorList>
            <person name="Pankratov T."/>
        </authorList>
    </citation>
    <scope>NUCLEOTIDE SEQUENCE</scope>
    <source>
        <strain evidence="10">BP6-180914</strain>
    </source>
</reference>
<evidence type="ECO:0000256" key="4">
    <source>
        <dbReference type="ARBA" id="ARBA00022475"/>
    </source>
</evidence>
<evidence type="ECO:0000256" key="7">
    <source>
        <dbReference type="ARBA" id="ARBA00023136"/>
    </source>
</evidence>
<keyword evidence="3 8" id="KW-0813">Transport</keyword>
<evidence type="ECO:0000313" key="10">
    <source>
        <dbReference type="EMBL" id="MCW6507555.1"/>
    </source>
</evidence>
<comment type="similarity">
    <text evidence="2">Belongs to the binding-protein-dependent transport system permease family. HisMQ subfamily.</text>
</comment>
<dbReference type="Pfam" id="PF00528">
    <property type="entry name" value="BPD_transp_1"/>
    <property type="match status" value="1"/>
</dbReference>
<dbReference type="SUPFAM" id="SSF161098">
    <property type="entry name" value="MetI-like"/>
    <property type="match status" value="1"/>
</dbReference>
<feature type="transmembrane region" description="Helical" evidence="8">
    <location>
        <begin position="166"/>
        <end position="193"/>
    </location>
</feature>
<dbReference type="Proteomes" id="UP001165667">
    <property type="component" value="Unassembled WGS sequence"/>
</dbReference>
<dbReference type="PANTHER" id="PTHR30614">
    <property type="entry name" value="MEMBRANE COMPONENT OF AMINO ACID ABC TRANSPORTER"/>
    <property type="match status" value="1"/>
</dbReference>
<evidence type="ECO:0000256" key="5">
    <source>
        <dbReference type="ARBA" id="ARBA00022692"/>
    </source>
</evidence>
<evidence type="ECO:0000256" key="2">
    <source>
        <dbReference type="ARBA" id="ARBA00010072"/>
    </source>
</evidence>
<keyword evidence="11" id="KW-1185">Reference proteome</keyword>
<dbReference type="AlphaFoldDB" id="A0AA41YZ92"/>
<evidence type="ECO:0000256" key="8">
    <source>
        <dbReference type="RuleBase" id="RU363032"/>
    </source>
</evidence>
<proteinExistence type="inferred from homology"/>
<comment type="caution">
    <text evidence="10">The sequence shown here is derived from an EMBL/GenBank/DDBJ whole genome shotgun (WGS) entry which is preliminary data.</text>
</comment>
<name>A0AA41YZ92_9HYPH</name>
<keyword evidence="5 8" id="KW-0812">Transmembrane</keyword>
<sequence length="379" mass="42052">MSDLTIGSRTYLQREKNPALPPPRLTSGPLAWVRQNLFSSIGSSVLTFLFLALALWIIPSLIDFAFVKAVWSGDAATCRANLDGACWAFIRDKFDYLRYGSYPIDQRWRVDVTEVVGAVLIFWLLWNGAPRRNVAALLFFIVYPILAFVLLRGAPLIGLPVIDTSLWGGVLITLLMSVIGIVFSLPLGVLLALGRRSQMPIVKAACVTFIEFVRGVPFITVLFMANFMLPLFVPDYLTPDRLLRPMIGTALFSAAYMAEVVRAGLQAMPKGQYEGAMALGIGYWPMMRLVVLPQALTTVIPGIVSTFIGLFKDTTLVAIVGIADFLRTVETARLDPSWAGPTISPTGYLFAASFYWVFCFGMSRYSQRTERRLSKGRKH</sequence>
<dbReference type="GO" id="GO:0022857">
    <property type="term" value="F:transmembrane transporter activity"/>
    <property type="evidence" value="ECO:0007669"/>
    <property type="project" value="InterPro"/>
</dbReference>
<evidence type="ECO:0000313" key="11">
    <source>
        <dbReference type="Proteomes" id="UP001165667"/>
    </source>
</evidence>
<organism evidence="10 11">
    <name type="scientific">Lichenifustis flavocetrariae</name>
    <dbReference type="NCBI Taxonomy" id="2949735"/>
    <lineage>
        <taxon>Bacteria</taxon>
        <taxon>Pseudomonadati</taxon>
        <taxon>Pseudomonadota</taxon>
        <taxon>Alphaproteobacteria</taxon>
        <taxon>Hyphomicrobiales</taxon>
        <taxon>Lichenihabitantaceae</taxon>
        <taxon>Lichenifustis</taxon>
    </lineage>
</organism>
<dbReference type="Gene3D" id="1.10.3720.10">
    <property type="entry name" value="MetI-like"/>
    <property type="match status" value="1"/>
</dbReference>
<feature type="transmembrane region" description="Helical" evidence="8">
    <location>
        <begin position="133"/>
        <end position="154"/>
    </location>
</feature>
<dbReference type="InterPro" id="IPR000515">
    <property type="entry name" value="MetI-like"/>
</dbReference>
<evidence type="ECO:0000256" key="1">
    <source>
        <dbReference type="ARBA" id="ARBA00004429"/>
    </source>
</evidence>
<evidence type="ECO:0000259" key="9">
    <source>
        <dbReference type="PROSITE" id="PS50928"/>
    </source>
</evidence>